<dbReference type="RefSeq" id="WP_243244124.1">
    <property type="nucleotide sequence ID" value="NZ_LOHG01000001.1"/>
</dbReference>
<sequence length="228" mass="25543">METALILGASTIVATFLGPIFAVQVQKFLERRNSLKDHKMRIFSTLMATRASRLSPSHVEALNMIDLVFNGGSKRQRIKSETDVLDSWRDYLAHLTTDLNEHNYDRWMEKQTEMLVLLLSAMATDLDLRYDRVLLRNGAYIPRGHTDMESEQLQVRRLAIKVLGGEQPISMNVTGIAVDPQIVASQINLHKGLTEALTGAGSLRVKIDIPETVDRGLGPQLPLESQQP</sequence>
<dbReference type="InterPro" id="IPR046502">
    <property type="entry name" value="DUF6680"/>
</dbReference>
<protein>
    <recommendedName>
        <fullName evidence="1">DUF6680 domain-containing protein</fullName>
    </recommendedName>
</protein>
<reference evidence="2 3" key="1">
    <citation type="submission" date="2015-12" db="EMBL/GenBank/DDBJ databases">
        <title>Phylogenomics in the description of a new species in the Pseudomonas syringae group.</title>
        <authorList>
            <person name="Busquets A."/>
            <person name="Gomila M."/>
            <person name="Beiki F."/>
            <person name="Rahimian H."/>
            <person name="Mulet M."/>
            <person name="Sanchez D."/>
            <person name="Garcia-Valdes E."/>
            <person name="Lalucat J."/>
        </authorList>
    </citation>
    <scope>NUCLEOTIDE SEQUENCE [LARGE SCALE GENOMIC DNA]</scope>
    <source>
        <strain evidence="2 3">S25</strain>
    </source>
</reference>
<evidence type="ECO:0000313" key="3">
    <source>
        <dbReference type="Proteomes" id="UP001320513"/>
    </source>
</evidence>
<dbReference type="Proteomes" id="UP001320513">
    <property type="component" value="Unassembled WGS sequence"/>
</dbReference>
<accession>A0ABS9ZCL6</accession>
<organism evidence="2 3">
    <name type="scientific">Pseudomonas maioricensis</name>
    <dbReference type="NCBI Taxonomy" id="1766623"/>
    <lineage>
        <taxon>Bacteria</taxon>
        <taxon>Pseudomonadati</taxon>
        <taxon>Pseudomonadota</taxon>
        <taxon>Gammaproteobacteria</taxon>
        <taxon>Pseudomonadales</taxon>
        <taxon>Pseudomonadaceae</taxon>
        <taxon>Pseudomonas</taxon>
    </lineage>
</organism>
<feature type="domain" description="DUF6680" evidence="1">
    <location>
        <begin position="10"/>
        <end position="175"/>
    </location>
</feature>
<comment type="caution">
    <text evidence="2">The sequence shown here is derived from an EMBL/GenBank/DDBJ whole genome shotgun (WGS) entry which is preliminary data.</text>
</comment>
<dbReference type="Pfam" id="PF20385">
    <property type="entry name" value="DUF6680"/>
    <property type="match status" value="1"/>
</dbReference>
<name>A0ABS9ZCL6_9PSED</name>
<proteinExistence type="predicted"/>
<evidence type="ECO:0000313" key="2">
    <source>
        <dbReference type="EMBL" id="MCI8208160.1"/>
    </source>
</evidence>
<evidence type="ECO:0000259" key="1">
    <source>
        <dbReference type="Pfam" id="PF20385"/>
    </source>
</evidence>
<keyword evidence="3" id="KW-1185">Reference proteome</keyword>
<dbReference type="EMBL" id="LOHG01000001">
    <property type="protein sequence ID" value="MCI8208160.1"/>
    <property type="molecule type" value="Genomic_DNA"/>
</dbReference>
<gene>
    <name evidence="2" type="ORF">AUC61_01310</name>
</gene>